<dbReference type="Proteomes" id="UP001055940">
    <property type="component" value="Chromosome"/>
</dbReference>
<evidence type="ECO:0000313" key="1">
    <source>
        <dbReference type="EMBL" id="USY18554.1"/>
    </source>
</evidence>
<evidence type="ECO:0000313" key="2">
    <source>
        <dbReference type="Proteomes" id="UP001055940"/>
    </source>
</evidence>
<evidence type="ECO:0008006" key="3">
    <source>
        <dbReference type="Google" id="ProtNLM"/>
    </source>
</evidence>
<reference evidence="1" key="1">
    <citation type="submission" date="2022-06" db="EMBL/GenBank/DDBJ databases">
        <authorList>
            <person name="Ping M."/>
        </authorList>
    </citation>
    <scope>NUCLEOTIDE SEQUENCE</scope>
    <source>
        <strain evidence="1">JCM11759T</strain>
    </source>
</reference>
<dbReference type="RefSeq" id="WP_254417938.1">
    <property type="nucleotide sequence ID" value="NZ_BAAAJB010000035.1"/>
</dbReference>
<organism evidence="1 2">
    <name type="scientific">Nocardiopsis exhalans</name>
    <dbReference type="NCBI Taxonomy" id="163604"/>
    <lineage>
        <taxon>Bacteria</taxon>
        <taxon>Bacillati</taxon>
        <taxon>Actinomycetota</taxon>
        <taxon>Actinomycetes</taxon>
        <taxon>Streptosporangiales</taxon>
        <taxon>Nocardiopsidaceae</taxon>
        <taxon>Nocardiopsis</taxon>
    </lineage>
</organism>
<protein>
    <recommendedName>
        <fullName evidence="3">DUF3558 domain-containing protein</fullName>
    </recommendedName>
</protein>
<sequence>MIVVAGAVAASAAAVGGGLWLAGDDPDEPHGGDAHTAAPRCGLVPEEAIAEALPGAVLESAESGPLAGGESTECVWTSAGQIDEADGGEANGNGEQGVLRVELSARFTDASAEPVVTGEEFAARAQSAVVPMRGETVVLAPGAEGADGEAAAGEGIEAEVWRGQVPGTAELAFHADNLLVRVSYSAMDGDDPVPFDRARETVTDFAGQLGEAL</sequence>
<proteinExistence type="predicted"/>
<keyword evidence="2" id="KW-1185">Reference proteome</keyword>
<gene>
    <name evidence="1" type="ORF">NE857_25110</name>
</gene>
<accession>A0ABY5D2K2</accession>
<name>A0ABY5D2K2_9ACTN</name>
<dbReference type="EMBL" id="CP099837">
    <property type="protein sequence ID" value="USY18554.1"/>
    <property type="molecule type" value="Genomic_DNA"/>
</dbReference>